<evidence type="ECO:0000313" key="11">
    <source>
        <dbReference type="EMBL" id="MBB1487027.1"/>
    </source>
</evidence>
<dbReference type="CDD" id="cd00130">
    <property type="entry name" value="PAS"/>
    <property type="match status" value="2"/>
</dbReference>
<dbReference type="Gene3D" id="3.30.450.20">
    <property type="entry name" value="PAS domain"/>
    <property type="match status" value="2"/>
</dbReference>
<evidence type="ECO:0000259" key="7">
    <source>
        <dbReference type="PROSITE" id="PS50112"/>
    </source>
</evidence>
<feature type="domain" description="GGDEF" evidence="10">
    <location>
        <begin position="632"/>
        <end position="765"/>
    </location>
</feature>
<dbReference type="GO" id="GO:0003824">
    <property type="term" value="F:catalytic activity"/>
    <property type="evidence" value="ECO:0007669"/>
    <property type="project" value="UniProtKB-ARBA"/>
</dbReference>
<evidence type="ECO:0000259" key="9">
    <source>
        <dbReference type="PROSITE" id="PS50839"/>
    </source>
</evidence>
<feature type="transmembrane region" description="Helical" evidence="6">
    <location>
        <begin position="12"/>
        <end position="32"/>
    </location>
</feature>
<dbReference type="Proteomes" id="UP000565262">
    <property type="component" value="Unassembled WGS sequence"/>
</dbReference>
<evidence type="ECO:0000313" key="12">
    <source>
        <dbReference type="Proteomes" id="UP000565262"/>
    </source>
</evidence>
<evidence type="ECO:0000256" key="6">
    <source>
        <dbReference type="SAM" id="Phobius"/>
    </source>
</evidence>
<proteinExistence type="predicted"/>
<dbReference type="InterPro" id="IPR029787">
    <property type="entry name" value="Nucleotide_cyclase"/>
</dbReference>
<dbReference type="InterPro" id="IPR043128">
    <property type="entry name" value="Rev_trsase/Diguanyl_cyclase"/>
</dbReference>
<evidence type="ECO:0000259" key="10">
    <source>
        <dbReference type="PROSITE" id="PS50887"/>
    </source>
</evidence>
<dbReference type="SMART" id="SM00267">
    <property type="entry name" value="GGDEF"/>
    <property type="match status" value="1"/>
</dbReference>
<dbReference type="SUPFAM" id="SSF55785">
    <property type="entry name" value="PYP-like sensor domain (PAS domain)"/>
    <property type="match status" value="2"/>
</dbReference>
<sequence>MEDKFFVGANKGLNIVLSLVMLALLLYVSLLYSEQVARQEQYEKNDLFQRVAAQASDLLREKVKPFPVLLRSARGVVLGHEDISPANWSRFINSMGLDYQSLGIIGLTYTESVFDFQLLEYLQKRGQRFNNFRIFPEGVREEYMVVLYLAPEALSERIRGFDISVEERRREAALNARETGKLTMTRPISLLPTEAHSLDYLLLLPVYGDGWRPDMSLREERAGQFKGWTTLGFSMSRLAAEVIKEIDKGLRLQLFDARTGDKPIFDSSPAAVDSEIDSSGYQLNAVLSLGGQALTVRITPLPGSVLADVLPDYDRASLISGSVISLLVSVVLFLLLSSRFTAVRMASSLLEQFAESETRYKALFELSPEAVIIHRKGRILLVNKAALKLLKAKSPGLLIGRHVMDYVHDESKEIVLERMSGSGDEVMPFVEERLLRCDGTDFLAEVSGAFIQFEGEPAVQIMFRDISGEQETRFEAQLSRAVFRHSHEPMMVTDADGVISLVNPAFTEVTGFDADDVQGENASVLSSGYHDDQFYEQMWQHLQKEGEWEGEMTNRRKDGKIYIQRAHISAIRGLHGDITQFICVMSDITEQKKELENIRFQAMHDPLTRLPNRVLFTSEVRKAVASSDDHQSHFAVLFMDLDGFKPVNDTYGHLLGDKLLIALARKLSGAVKQQDLIARVGGDEFLVLLKDIEDDQQALAVAERLIALICEPIVLDGHELHLGASIGIAVYPEYARDELTLIDKADKAMYQVKRSGKGRALLADKASDLPVESLSVLQ</sequence>
<dbReference type="SUPFAM" id="SSF55073">
    <property type="entry name" value="Nucleotide cyclase"/>
    <property type="match status" value="1"/>
</dbReference>
<dbReference type="SMART" id="SM01079">
    <property type="entry name" value="CHASE"/>
    <property type="match status" value="1"/>
</dbReference>
<dbReference type="GO" id="GO:0016020">
    <property type="term" value="C:membrane"/>
    <property type="evidence" value="ECO:0007669"/>
    <property type="project" value="UniProtKB-SubCell"/>
</dbReference>
<dbReference type="Pfam" id="PF00990">
    <property type="entry name" value="GGDEF"/>
    <property type="match status" value="1"/>
</dbReference>
<dbReference type="PANTHER" id="PTHR46663">
    <property type="entry name" value="DIGUANYLATE CYCLASE DGCT-RELATED"/>
    <property type="match status" value="1"/>
</dbReference>
<evidence type="ECO:0000256" key="1">
    <source>
        <dbReference type="ARBA" id="ARBA00001946"/>
    </source>
</evidence>
<feature type="domain" description="CHASE" evidence="9">
    <location>
        <begin position="134"/>
        <end position="246"/>
    </location>
</feature>
<dbReference type="PROSITE" id="PS50113">
    <property type="entry name" value="PAC"/>
    <property type="match status" value="1"/>
</dbReference>
<dbReference type="PROSITE" id="PS50112">
    <property type="entry name" value="PAS"/>
    <property type="match status" value="1"/>
</dbReference>
<evidence type="ECO:0000259" key="8">
    <source>
        <dbReference type="PROSITE" id="PS50113"/>
    </source>
</evidence>
<dbReference type="PROSITE" id="PS50887">
    <property type="entry name" value="GGDEF"/>
    <property type="match status" value="1"/>
</dbReference>
<dbReference type="PROSITE" id="PS50839">
    <property type="entry name" value="CHASE"/>
    <property type="match status" value="1"/>
</dbReference>
<organism evidence="11 12">
    <name type="scientific">Oceanospirillum sediminis</name>
    <dbReference type="NCBI Taxonomy" id="2760088"/>
    <lineage>
        <taxon>Bacteria</taxon>
        <taxon>Pseudomonadati</taxon>
        <taxon>Pseudomonadota</taxon>
        <taxon>Gammaproteobacteria</taxon>
        <taxon>Oceanospirillales</taxon>
        <taxon>Oceanospirillaceae</taxon>
        <taxon>Oceanospirillum</taxon>
    </lineage>
</organism>
<dbReference type="Pfam" id="PF03924">
    <property type="entry name" value="CHASE"/>
    <property type="match status" value="1"/>
</dbReference>
<dbReference type="InterPro" id="IPR042240">
    <property type="entry name" value="CHASE_sf"/>
</dbReference>
<dbReference type="FunFam" id="3.30.70.270:FF:000001">
    <property type="entry name" value="Diguanylate cyclase domain protein"/>
    <property type="match status" value="1"/>
</dbReference>
<dbReference type="InterPro" id="IPR035965">
    <property type="entry name" value="PAS-like_dom_sf"/>
</dbReference>
<dbReference type="InterPro" id="IPR001610">
    <property type="entry name" value="PAC"/>
</dbReference>
<keyword evidence="5 6" id="KW-0472">Membrane</keyword>
<dbReference type="PANTHER" id="PTHR46663:SF3">
    <property type="entry name" value="SLL0267 PROTEIN"/>
    <property type="match status" value="1"/>
</dbReference>
<dbReference type="InterPro" id="IPR006189">
    <property type="entry name" value="CHASE_dom"/>
</dbReference>
<feature type="transmembrane region" description="Helical" evidence="6">
    <location>
        <begin position="316"/>
        <end position="336"/>
    </location>
</feature>
<comment type="caution">
    <text evidence="11">The sequence shown here is derived from an EMBL/GenBank/DDBJ whole genome shotgun (WGS) entry which is preliminary data.</text>
</comment>
<dbReference type="InterPro" id="IPR000014">
    <property type="entry name" value="PAS"/>
</dbReference>
<keyword evidence="12" id="KW-1185">Reference proteome</keyword>
<dbReference type="GO" id="GO:0007165">
    <property type="term" value="P:signal transduction"/>
    <property type="evidence" value="ECO:0007669"/>
    <property type="project" value="UniProtKB-ARBA"/>
</dbReference>
<evidence type="ECO:0000256" key="4">
    <source>
        <dbReference type="ARBA" id="ARBA00022989"/>
    </source>
</evidence>
<dbReference type="GO" id="GO:0006355">
    <property type="term" value="P:regulation of DNA-templated transcription"/>
    <property type="evidence" value="ECO:0007669"/>
    <property type="project" value="InterPro"/>
</dbReference>
<dbReference type="Gene3D" id="3.30.70.270">
    <property type="match status" value="1"/>
</dbReference>
<keyword evidence="3 6" id="KW-0812">Transmembrane</keyword>
<dbReference type="AlphaFoldDB" id="A0A839IRF9"/>
<dbReference type="NCBIfam" id="TIGR00254">
    <property type="entry name" value="GGDEF"/>
    <property type="match status" value="1"/>
</dbReference>
<dbReference type="NCBIfam" id="TIGR00229">
    <property type="entry name" value="sensory_box"/>
    <property type="match status" value="2"/>
</dbReference>
<feature type="domain" description="PAS" evidence="7">
    <location>
        <begin position="475"/>
        <end position="532"/>
    </location>
</feature>
<comment type="cofactor">
    <cofactor evidence="1">
        <name>Mg(2+)</name>
        <dbReference type="ChEBI" id="CHEBI:18420"/>
    </cofactor>
</comment>
<dbReference type="EMBL" id="JACJFM010000011">
    <property type="protein sequence ID" value="MBB1487027.1"/>
    <property type="molecule type" value="Genomic_DNA"/>
</dbReference>
<dbReference type="Gene3D" id="3.30.450.350">
    <property type="entry name" value="CHASE domain"/>
    <property type="match status" value="1"/>
</dbReference>
<dbReference type="Pfam" id="PF00989">
    <property type="entry name" value="PAS"/>
    <property type="match status" value="2"/>
</dbReference>
<evidence type="ECO:0000256" key="3">
    <source>
        <dbReference type="ARBA" id="ARBA00022692"/>
    </source>
</evidence>
<dbReference type="SMART" id="SM00086">
    <property type="entry name" value="PAC"/>
    <property type="match status" value="1"/>
</dbReference>
<reference evidence="11 12" key="1">
    <citation type="submission" date="2020-08" db="EMBL/GenBank/DDBJ databases">
        <title>Oceanospirillum sp. nov. isolated from marine sediment.</title>
        <authorList>
            <person name="Ji X."/>
        </authorList>
    </citation>
    <scope>NUCLEOTIDE SEQUENCE [LARGE SCALE GENOMIC DNA]</scope>
    <source>
        <strain evidence="11 12">D5</strain>
    </source>
</reference>
<protein>
    <submittedName>
        <fullName evidence="11">Diguanylate cyclase</fullName>
    </submittedName>
</protein>
<gene>
    <name evidence="11" type="ORF">H4O21_10430</name>
</gene>
<dbReference type="InterPro" id="IPR000700">
    <property type="entry name" value="PAS-assoc_C"/>
</dbReference>
<dbReference type="RefSeq" id="WP_182808808.1">
    <property type="nucleotide sequence ID" value="NZ_JACJFM010000011.1"/>
</dbReference>
<dbReference type="CDD" id="cd01949">
    <property type="entry name" value="GGDEF"/>
    <property type="match status" value="1"/>
</dbReference>
<evidence type="ECO:0000256" key="5">
    <source>
        <dbReference type="ARBA" id="ARBA00023136"/>
    </source>
</evidence>
<accession>A0A839IRF9</accession>
<dbReference type="InterPro" id="IPR052163">
    <property type="entry name" value="DGC-Regulatory_Protein"/>
</dbReference>
<dbReference type="SMART" id="SM00091">
    <property type="entry name" value="PAS"/>
    <property type="match status" value="2"/>
</dbReference>
<dbReference type="InterPro" id="IPR013767">
    <property type="entry name" value="PAS_fold"/>
</dbReference>
<name>A0A839IRF9_9GAMM</name>
<keyword evidence="4 6" id="KW-1133">Transmembrane helix</keyword>
<evidence type="ECO:0000256" key="2">
    <source>
        <dbReference type="ARBA" id="ARBA00004370"/>
    </source>
</evidence>
<dbReference type="InterPro" id="IPR000160">
    <property type="entry name" value="GGDEF_dom"/>
</dbReference>
<comment type="subcellular location">
    <subcellularLocation>
        <location evidence="2">Membrane</location>
    </subcellularLocation>
</comment>
<feature type="domain" description="PAC" evidence="8">
    <location>
        <begin position="546"/>
        <end position="600"/>
    </location>
</feature>